<accession>A0A5E7ASD5</accession>
<dbReference type="OrthoDB" id="6973801at2"/>
<reference evidence="1 2" key="1">
    <citation type="submission" date="2019-09" db="EMBL/GenBank/DDBJ databases">
        <authorList>
            <person name="Chandra G."/>
            <person name="Truman W A."/>
        </authorList>
    </citation>
    <scope>NUCLEOTIDE SEQUENCE [LARGE SCALE GENOMIC DNA]</scope>
    <source>
        <strain evidence="1">PS691</strain>
    </source>
</reference>
<dbReference type="RefSeq" id="WP_150641076.1">
    <property type="nucleotide sequence ID" value="NZ_CABVHQ010000006.1"/>
</dbReference>
<protein>
    <submittedName>
        <fullName evidence="1">Uncharacterized protein</fullName>
    </submittedName>
</protein>
<dbReference type="Proteomes" id="UP000337909">
    <property type="component" value="Unassembled WGS sequence"/>
</dbReference>
<dbReference type="EMBL" id="CABVHQ010000006">
    <property type="protein sequence ID" value="VVN79664.1"/>
    <property type="molecule type" value="Genomic_DNA"/>
</dbReference>
<proteinExistence type="predicted"/>
<dbReference type="AlphaFoldDB" id="A0A5E7ASD5"/>
<organism evidence="1 2">
    <name type="scientific">Pseudomonas fluorescens</name>
    <dbReference type="NCBI Taxonomy" id="294"/>
    <lineage>
        <taxon>Bacteria</taxon>
        <taxon>Pseudomonadati</taxon>
        <taxon>Pseudomonadota</taxon>
        <taxon>Gammaproteobacteria</taxon>
        <taxon>Pseudomonadales</taxon>
        <taxon>Pseudomonadaceae</taxon>
        <taxon>Pseudomonas</taxon>
    </lineage>
</organism>
<gene>
    <name evidence="1" type="ORF">PS691_00992</name>
</gene>
<sequence length="230" mass="25722">MNSPMKSPLLGRPPTRQTTDEAGLLSFKLTPRELTPIRAKLANGISAVIGLGLAAANFIPLLQEPHPYLPDLVTALGVTVLGYHLLRWVTFEACRVTTRIELRMDEVRVRLLSGWKSYDRRIEHRFVLLPHDAAEYEQRFHEFATRKAAANGQVVQPPIYYGDSFHVVLVYAGHRIDLLTVYGRQQAAAIVARLQHCDQLLDAEAKRVGAGKNPHIDGEWHHTPGGLNDV</sequence>
<evidence type="ECO:0000313" key="2">
    <source>
        <dbReference type="Proteomes" id="UP000337909"/>
    </source>
</evidence>
<evidence type="ECO:0000313" key="1">
    <source>
        <dbReference type="EMBL" id="VVN79664.1"/>
    </source>
</evidence>
<name>A0A5E7ASD5_PSEFL</name>